<dbReference type="RefSeq" id="WP_011584524.1">
    <property type="nucleotide sequence ID" value="NC_008255.1"/>
</dbReference>
<dbReference type="EMBL" id="CP000383">
    <property type="protein sequence ID" value="ABG58409.1"/>
    <property type="molecule type" value="Genomic_DNA"/>
</dbReference>
<dbReference type="KEGG" id="chu:CHU_1134"/>
<organism evidence="1 2">
    <name type="scientific">Cytophaga hutchinsonii (strain ATCC 33406 / DSM 1761 / CIP 103989 / NBRC 15051 / NCIMB 9469 / D465)</name>
    <dbReference type="NCBI Taxonomy" id="269798"/>
    <lineage>
        <taxon>Bacteria</taxon>
        <taxon>Pseudomonadati</taxon>
        <taxon>Bacteroidota</taxon>
        <taxon>Cytophagia</taxon>
        <taxon>Cytophagales</taxon>
        <taxon>Cytophagaceae</taxon>
        <taxon>Cytophaga</taxon>
    </lineage>
</organism>
<evidence type="ECO:0008006" key="3">
    <source>
        <dbReference type="Google" id="ProtNLM"/>
    </source>
</evidence>
<dbReference type="Proteomes" id="UP000001822">
    <property type="component" value="Chromosome"/>
</dbReference>
<dbReference type="OrthoDB" id="7775479at2"/>
<sequence length="92" mass="10558">MERYMNSTGKSEITHYETGDVFIRIQYRKSIVEYNASMVSQKHVEAMKLLAAKGSGLSRYIDKNIVHAKPKQKSAPQTQGLRRLLGLLPFFR</sequence>
<protein>
    <recommendedName>
        <fullName evidence="3">KTSC domain-containing protein</fullName>
    </recommendedName>
</protein>
<reference evidence="1 2" key="1">
    <citation type="journal article" date="2007" name="Appl. Environ. Microbiol.">
        <title>Genome sequence of the cellulolytic gliding bacterium Cytophaga hutchinsonii.</title>
        <authorList>
            <person name="Xie G."/>
            <person name="Bruce D.C."/>
            <person name="Challacombe J.F."/>
            <person name="Chertkov O."/>
            <person name="Detter J.C."/>
            <person name="Gilna P."/>
            <person name="Han C.S."/>
            <person name="Lucas S."/>
            <person name="Misra M."/>
            <person name="Myers G.L."/>
            <person name="Richardson P."/>
            <person name="Tapia R."/>
            <person name="Thayer N."/>
            <person name="Thompson L.S."/>
            <person name="Brettin T.S."/>
            <person name="Henrissat B."/>
            <person name="Wilson D.B."/>
            <person name="McBride M.J."/>
        </authorList>
    </citation>
    <scope>NUCLEOTIDE SEQUENCE [LARGE SCALE GENOMIC DNA]</scope>
    <source>
        <strain evidence="2">ATCC 33406 / DSM 1761 / CIP 103989 / NBRC 15051 / NCIMB 9469 / D465</strain>
    </source>
</reference>
<accession>A0A6N4SPY4</accession>
<evidence type="ECO:0000313" key="2">
    <source>
        <dbReference type="Proteomes" id="UP000001822"/>
    </source>
</evidence>
<keyword evidence="2" id="KW-1185">Reference proteome</keyword>
<dbReference type="AlphaFoldDB" id="A0A6N4SPY4"/>
<proteinExistence type="predicted"/>
<name>A0A6N4SPY4_CYTH3</name>
<gene>
    <name evidence="1" type="ordered locus">CHU_1134</name>
</gene>
<evidence type="ECO:0000313" key="1">
    <source>
        <dbReference type="EMBL" id="ABG58409.1"/>
    </source>
</evidence>